<evidence type="ECO:0000256" key="1">
    <source>
        <dbReference type="SAM" id="MobiDB-lite"/>
    </source>
</evidence>
<organism evidence="2 3">
    <name type="scientific">Ilex paraguariensis</name>
    <name type="common">yerba mate</name>
    <dbReference type="NCBI Taxonomy" id="185542"/>
    <lineage>
        <taxon>Eukaryota</taxon>
        <taxon>Viridiplantae</taxon>
        <taxon>Streptophyta</taxon>
        <taxon>Embryophyta</taxon>
        <taxon>Tracheophyta</taxon>
        <taxon>Spermatophyta</taxon>
        <taxon>Magnoliopsida</taxon>
        <taxon>eudicotyledons</taxon>
        <taxon>Gunneridae</taxon>
        <taxon>Pentapetalae</taxon>
        <taxon>asterids</taxon>
        <taxon>campanulids</taxon>
        <taxon>Aquifoliales</taxon>
        <taxon>Aquifoliaceae</taxon>
        <taxon>Ilex</taxon>
    </lineage>
</organism>
<proteinExistence type="predicted"/>
<feature type="region of interest" description="Disordered" evidence="1">
    <location>
        <begin position="74"/>
        <end position="132"/>
    </location>
</feature>
<evidence type="ECO:0000313" key="2">
    <source>
        <dbReference type="EMBL" id="CAK9146250.1"/>
    </source>
</evidence>
<keyword evidence="3" id="KW-1185">Reference proteome</keyword>
<dbReference type="Proteomes" id="UP001642360">
    <property type="component" value="Unassembled WGS sequence"/>
</dbReference>
<dbReference type="AlphaFoldDB" id="A0ABC8RRR9"/>
<sequence length="132" mass="15225">MQQSAAFKILWTRLKTVPSYSFNSEQFKRTSSWNPNLNYMQGGSQNFEGGDMNEDSHNVHNGINFTSRLQQFELIQQQHQNHSKSKLQSSYSSTSSTEEVQRPEEPRQPLLVPEMTRPSSRSFQRGTGQLQL</sequence>
<reference evidence="2 3" key="1">
    <citation type="submission" date="2024-02" db="EMBL/GenBank/DDBJ databases">
        <authorList>
            <person name="Vignale AGUSTIN F."/>
            <person name="Sosa J E."/>
            <person name="Modenutti C."/>
        </authorList>
    </citation>
    <scope>NUCLEOTIDE SEQUENCE [LARGE SCALE GENOMIC DNA]</scope>
</reference>
<feature type="compositionally biased region" description="Polar residues" evidence="1">
    <location>
        <begin position="117"/>
        <end position="132"/>
    </location>
</feature>
<comment type="caution">
    <text evidence="2">The sequence shown here is derived from an EMBL/GenBank/DDBJ whole genome shotgun (WGS) entry which is preliminary data.</text>
</comment>
<feature type="region of interest" description="Disordered" evidence="1">
    <location>
        <begin position="32"/>
        <end position="61"/>
    </location>
</feature>
<dbReference type="EMBL" id="CAUOFW020001549">
    <property type="protein sequence ID" value="CAK9146250.1"/>
    <property type="molecule type" value="Genomic_DNA"/>
</dbReference>
<evidence type="ECO:0000313" key="3">
    <source>
        <dbReference type="Proteomes" id="UP001642360"/>
    </source>
</evidence>
<protein>
    <submittedName>
        <fullName evidence="2">Uncharacterized protein</fullName>
    </submittedName>
</protein>
<name>A0ABC8RRR9_9AQUA</name>
<feature type="compositionally biased region" description="Low complexity" evidence="1">
    <location>
        <begin position="74"/>
        <end position="98"/>
    </location>
</feature>
<feature type="compositionally biased region" description="Polar residues" evidence="1">
    <location>
        <begin position="32"/>
        <end position="47"/>
    </location>
</feature>
<gene>
    <name evidence="2" type="ORF">ILEXP_LOCUS14086</name>
</gene>
<accession>A0ABC8RRR9</accession>